<dbReference type="Proteomes" id="UP000784128">
    <property type="component" value="Unassembled WGS sequence"/>
</dbReference>
<comment type="caution">
    <text evidence="3">The sequence shown here is derived from an EMBL/GenBank/DDBJ whole genome shotgun (WGS) entry which is preliminary data.</text>
</comment>
<name>A0ABS5U624_9BACT</name>
<sequence length="367" mass="41920">MKKISITFALLLLSVSQVFAASFDCAKAKTTMEKTVCSDAKLSALDDELAKVYAETRKELRSRPNKLKKLIKDQRDWLKSLKTTKAEYLGGDYERRIKGLNHSLHLARATAPTAIGPSKDTVMRRLTEQLTQLKELVSKAKDVEISETLESNKPEVCNYIWKNIQEATVPEPTVNASTVEEKKQMYMQLREMAFYNQKHFVDMGNTPKDRNMYNSLFSYKWSKYDRSFSEYGERMDATNLLFIQPDSRTGFKRPIFVTILLDLDEKGITVDRQDLAPDGLLQDDVSGLGNGGYSFEYYANYLTSEEPNVSGPENLLGLLSLNKEVMFWTVHKKSLTFKKNWKVVIQPVRNPVDGKDISCSFEFDSDS</sequence>
<dbReference type="InterPro" id="IPR052755">
    <property type="entry name" value="Lysozyme_Inhibitor_LprI"/>
</dbReference>
<evidence type="ECO:0000259" key="2">
    <source>
        <dbReference type="Pfam" id="PF07007"/>
    </source>
</evidence>
<keyword evidence="1" id="KW-0732">Signal</keyword>
<evidence type="ECO:0000313" key="3">
    <source>
        <dbReference type="EMBL" id="MBT1071114.1"/>
    </source>
</evidence>
<evidence type="ECO:0000256" key="1">
    <source>
        <dbReference type="SAM" id="SignalP"/>
    </source>
</evidence>
<proteinExistence type="predicted"/>
<feature type="signal peptide" evidence="1">
    <location>
        <begin position="1"/>
        <end position="20"/>
    </location>
</feature>
<dbReference type="PANTHER" id="PTHR37549">
    <property type="entry name" value="LIPOPROTEIN LPRI"/>
    <property type="match status" value="1"/>
</dbReference>
<keyword evidence="4" id="KW-1185">Reference proteome</keyword>
<evidence type="ECO:0000313" key="4">
    <source>
        <dbReference type="Proteomes" id="UP000784128"/>
    </source>
</evidence>
<gene>
    <name evidence="3" type="ORF">KJB30_04930</name>
</gene>
<reference evidence="3 4" key="1">
    <citation type="submission" date="2021-05" db="EMBL/GenBank/DDBJ databases">
        <title>The draft genome of Geobacter chapellei DSM 13688.</title>
        <authorList>
            <person name="Xu Z."/>
            <person name="Masuda Y."/>
            <person name="Itoh H."/>
            <person name="Senoo K."/>
        </authorList>
    </citation>
    <scope>NUCLEOTIDE SEQUENCE [LARGE SCALE GENOMIC DNA]</scope>
    <source>
        <strain evidence="3 4">DSM 13688</strain>
    </source>
</reference>
<feature type="chain" id="PRO_5046111228" evidence="1">
    <location>
        <begin position="21"/>
        <end position="367"/>
    </location>
</feature>
<dbReference type="Gene3D" id="1.20.1270.180">
    <property type="match status" value="1"/>
</dbReference>
<dbReference type="PANTHER" id="PTHR37549:SF1">
    <property type="entry name" value="LIPOPROTEIN LPRI"/>
    <property type="match status" value="1"/>
</dbReference>
<dbReference type="InterPro" id="IPR009739">
    <property type="entry name" value="LprI-like_N"/>
</dbReference>
<organism evidence="3 4">
    <name type="scientific">Pelotalea chapellei</name>
    <dbReference type="NCBI Taxonomy" id="44671"/>
    <lineage>
        <taxon>Bacteria</taxon>
        <taxon>Pseudomonadati</taxon>
        <taxon>Thermodesulfobacteriota</taxon>
        <taxon>Desulfuromonadia</taxon>
        <taxon>Geobacterales</taxon>
        <taxon>Geobacteraceae</taxon>
        <taxon>Pelotalea</taxon>
    </lineage>
</organism>
<feature type="domain" description="Lysozyme inhibitor LprI-like N-terminal" evidence="2">
    <location>
        <begin position="25"/>
        <end position="80"/>
    </location>
</feature>
<dbReference type="EMBL" id="JAHDYS010000003">
    <property type="protein sequence ID" value="MBT1071114.1"/>
    <property type="molecule type" value="Genomic_DNA"/>
</dbReference>
<dbReference type="Pfam" id="PF07007">
    <property type="entry name" value="LprI"/>
    <property type="match status" value="1"/>
</dbReference>
<dbReference type="RefSeq" id="WP_214296817.1">
    <property type="nucleotide sequence ID" value="NZ_JAHDYS010000003.1"/>
</dbReference>
<accession>A0ABS5U624</accession>
<protein>
    <submittedName>
        <fullName evidence="3">DUF1311 domain-containing protein</fullName>
    </submittedName>
</protein>